<feature type="transmembrane region" description="Helical" evidence="1">
    <location>
        <begin position="158"/>
        <end position="186"/>
    </location>
</feature>
<feature type="transmembrane region" description="Helical" evidence="1">
    <location>
        <begin position="66"/>
        <end position="96"/>
    </location>
</feature>
<evidence type="ECO:0000313" key="3">
    <source>
        <dbReference type="Proteomes" id="UP000034591"/>
    </source>
</evidence>
<dbReference type="EMBL" id="LBTI01000029">
    <property type="protein sequence ID" value="KKQ37060.1"/>
    <property type="molecule type" value="Genomic_DNA"/>
</dbReference>
<feature type="transmembrane region" description="Helical" evidence="1">
    <location>
        <begin position="312"/>
        <end position="330"/>
    </location>
</feature>
<dbReference type="STRING" id="1618545.US53_C0029G0009"/>
<dbReference type="AlphaFoldDB" id="A0A0G0HES1"/>
<keyword evidence="1" id="KW-0472">Membrane</keyword>
<gene>
    <name evidence="2" type="ORF">US53_C0029G0009</name>
</gene>
<feature type="transmembrane region" description="Helical" evidence="1">
    <location>
        <begin position="263"/>
        <end position="281"/>
    </location>
</feature>
<sequence length="500" mass="57146">MFKNINKYLHTPIWLFILLLGVLILRIPSFFEPYSYGDEMIYLTLGEAVRRGIPLYSQVHDNKPPLLYIMAAIAGSLFWFKAILAAWMLATIFIFWKLTEVLYPKNIRLQKVATIAFALLTTLPLLEGNIVNAEVFMIGPTILAFYVLISKALTPKRLFISGILLSASTLFKVPALFDVPTIIIFWLVSIKKLNSNTFGKITKSTLYLLAGFFLPILITFVWYFLNGALNEYIKAAFLQNIGYLSSFRPGDVQKSFLNRNAPLLFRGLILSFSIGLLYFYRKKISKEFIFTTAWLMFTLFAVTLSERPYPHYLIQSVAPISILIGIFAAHKNIEQVIAIIPLTLTYFVPVYYHFWHYPTASYYIRFINFASGKISQEEYLKSFGDNVIRNYKISNFLATSSKSDEKIFVWGDSSVIYALSRRMPPIKYVADYHIKDFSTNDEVINTLTSNLPGFIAILPDSPPFPELSLLLNKNYALTSEFDGAKIWKLLSPKVRSLISS</sequence>
<feature type="transmembrane region" description="Helical" evidence="1">
    <location>
        <begin position="108"/>
        <end position="126"/>
    </location>
</feature>
<reference evidence="2 3" key="1">
    <citation type="journal article" date="2015" name="Nature">
        <title>rRNA introns, odd ribosomes, and small enigmatic genomes across a large radiation of phyla.</title>
        <authorList>
            <person name="Brown C.T."/>
            <person name="Hug L.A."/>
            <person name="Thomas B.C."/>
            <person name="Sharon I."/>
            <person name="Castelle C.J."/>
            <person name="Singh A."/>
            <person name="Wilkins M.J."/>
            <person name="Williams K.H."/>
            <person name="Banfield J.F."/>
        </authorList>
    </citation>
    <scope>NUCLEOTIDE SEQUENCE [LARGE SCALE GENOMIC DNA]</scope>
</reference>
<feature type="transmembrane region" description="Helical" evidence="1">
    <location>
        <begin position="132"/>
        <end position="149"/>
    </location>
</feature>
<evidence type="ECO:0000313" key="2">
    <source>
        <dbReference type="EMBL" id="KKQ37060.1"/>
    </source>
</evidence>
<feature type="transmembrane region" description="Helical" evidence="1">
    <location>
        <begin position="287"/>
        <end position="305"/>
    </location>
</feature>
<feature type="transmembrane region" description="Helical" evidence="1">
    <location>
        <begin position="12"/>
        <end position="31"/>
    </location>
</feature>
<organism evidence="2 3">
    <name type="scientific">Candidatus Woesebacteria bacterium GW2011_GWA1_37_7</name>
    <dbReference type="NCBI Taxonomy" id="1618545"/>
    <lineage>
        <taxon>Bacteria</taxon>
        <taxon>Candidatus Woeseibacteriota</taxon>
    </lineage>
</organism>
<feature type="transmembrane region" description="Helical" evidence="1">
    <location>
        <begin position="336"/>
        <end position="355"/>
    </location>
</feature>
<evidence type="ECO:0000256" key="1">
    <source>
        <dbReference type="SAM" id="Phobius"/>
    </source>
</evidence>
<name>A0A0G0HES1_9BACT</name>
<dbReference type="Proteomes" id="UP000034591">
    <property type="component" value="Unassembled WGS sequence"/>
</dbReference>
<keyword evidence="1" id="KW-0812">Transmembrane</keyword>
<keyword evidence="1" id="KW-1133">Transmembrane helix</keyword>
<feature type="transmembrane region" description="Helical" evidence="1">
    <location>
        <begin position="206"/>
        <end position="225"/>
    </location>
</feature>
<accession>A0A0G0HES1</accession>
<protein>
    <recommendedName>
        <fullName evidence="4">Glycosyltransferase RgtA/B/C/D-like domain-containing protein</fullName>
    </recommendedName>
</protein>
<evidence type="ECO:0008006" key="4">
    <source>
        <dbReference type="Google" id="ProtNLM"/>
    </source>
</evidence>
<comment type="caution">
    <text evidence="2">The sequence shown here is derived from an EMBL/GenBank/DDBJ whole genome shotgun (WGS) entry which is preliminary data.</text>
</comment>
<proteinExistence type="predicted"/>